<gene>
    <name evidence="6" type="ORF">C2E21_8942</name>
</gene>
<dbReference type="PROSITE" id="PS51296">
    <property type="entry name" value="RIESKE"/>
    <property type="match status" value="1"/>
</dbReference>
<dbReference type="EMBL" id="LHPG02000023">
    <property type="protein sequence ID" value="PRW20446.1"/>
    <property type="molecule type" value="Genomic_DNA"/>
</dbReference>
<organism evidence="6 7">
    <name type="scientific">Chlorella sorokiniana</name>
    <name type="common">Freshwater green alga</name>
    <dbReference type="NCBI Taxonomy" id="3076"/>
    <lineage>
        <taxon>Eukaryota</taxon>
        <taxon>Viridiplantae</taxon>
        <taxon>Chlorophyta</taxon>
        <taxon>core chlorophytes</taxon>
        <taxon>Trebouxiophyceae</taxon>
        <taxon>Chlorellales</taxon>
        <taxon>Chlorellaceae</taxon>
        <taxon>Chlorella clade</taxon>
        <taxon>Chlorella</taxon>
    </lineage>
</organism>
<evidence type="ECO:0000256" key="4">
    <source>
        <dbReference type="ARBA" id="ARBA00023014"/>
    </source>
</evidence>
<dbReference type="STRING" id="3076.A0A2P6TCT5"/>
<dbReference type="CDD" id="cd03467">
    <property type="entry name" value="Rieske"/>
    <property type="match status" value="1"/>
</dbReference>
<evidence type="ECO:0000256" key="3">
    <source>
        <dbReference type="ARBA" id="ARBA00023004"/>
    </source>
</evidence>
<accession>A0A2P6TCT5</accession>
<evidence type="ECO:0000313" key="7">
    <source>
        <dbReference type="Proteomes" id="UP000239899"/>
    </source>
</evidence>
<evidence type="ECO:0000313" key="6">
    <source>
        <dbReference type="EMBL" id="PRW20446.1"/>
    </source>
</evidence>
<evidence type="ECO:0000256" key="1">
    <source>
        <dbReference type="ARBA" id="ARBA00022714"/>
    </source>
</evidence>
<keyword evidence="4" id="KW-0411">Iron-sulfur</keyword>
<dbReference type="Pfam" id="PF00355">
    <property type="entry name" value="Rieske"/>
    <property type="match status" value="1"/>
</dbReference>
<dbReference type="Gene3D" id="2.102.10.10">
    <property type="entry name" value="Rieske [2Fe-2S] iron-sulphur domain"/>
    <property type="match status" value="1"/>
</dbReference>
<evidence type="ECO:0000259" key="5">
    <source>
        <dbReference type="PROSITE" id="PS51296"/>
    </source>
</evidence>
<reference evidence="6 7" key="1">
    <citation type="journal article" date="2018" name="Plant J.">
        <title>Genome sequences of Chlorella sorokiniana UTEX 1602 and Micractinium conductrix SAG 241.80: implications to maltose excretion by a green alga.</title>
        <authorList>
            <person name="Arriola M.B."/>
            <person name="Velmurugan N."/>
            <person name="Zhang Y."/>
            <person name="Plunkett M.H."/>
            <person name="Hondzo H."/>
            <person name="Barney B.M."/>
        </authorList>
    </citation>
    <scope>NUCLEOTIDE SEQUENCE [LARGE SCALE GENOMIC DNA]</scope>
    <source>
        <strain evidence="7">UTEX 1602</strain>
    </source>
</reference>
<dbReference type="OrthoDB" id="423598at2759"/>
<comment type="caution">
    <text evidence="6">The sequence shown here is derived from an EMBL/GenBank/DDBJ whole genome shotgun (WGS) entry which is preliminary data.</text>
</comment>
<keyword evidence="2" id="KW-0479">Metal-binding</keyword>
<dbReference type="Proteomes" id="UP000239899">
    <property type="component" value="Unassembled WGS sequence"/>
</dbReference>
<keyword evidence="1" id="KW-0001">2Fe-2S</keyword>
<dbReference type="InterPro" id="IPR036922">
    <property type="entry name" value="Rieske_2Fe-2S_sf"/>
</dbReference>
<dbReference type="PANTHER" id="PTHR21496">
    <property type="entry name" value="FERREDOXIN-RELATED"/>
    <property type="match status" value="1"/>
</dbReference>
<dbReference type="SUPFAM" id="SSF50022">
    <property type="entry name" value="ISP domain"/>
    <property type="match status" value="1"/>
</dbReference>
<dbReference type="PANTHER" id="PTHR21496:SF23">
    <property type="entry name" value="3-PHENYLPROPIONATE_CINNAMIC ACID DIOXYGENASE FERREDOXIN SUBUNIT"/>
    <property type="match status" value="1"/>
</dbReference>
<dbReference type="AlphaFoldDB" id="A0A2P6TCT5"/>
<dbReference type="GO" id="GO:0051537">
    <property type="term" value="F:2 iron, 2 sulfur cluster binding"/>
    <property type="evidence" value="ECO:0007669"/>
    <property type="project" value="UniProtKB-KW"/>
</dbReference>
<name>A0A2P6TCT5_CHLSO</name>
<keyword evidence="3" id="KW-0408">Iron</keyword>
<feature type="domain" description="Rieske" evidence="5">
    <location>
        <begin position="32"/>
        <end position="148"/>
    </location>
</feature>
<dbReference type="InterPro" id="IPR017941">
    <property type="entry name" value="Rieske_2Fe-2S"/>
</dbReference>
<evidence type="ECO:0000256" key="2">
    <source>
        <dbReference type="ARBA" id="ARBA00022723"/>
    </source>
</evidence>
<dbReference type="GO" id="GO:0046872">
    <property type="term" value="F:metal ion binding"/>
    <property type="evidence" value="ECO:0007669"/>
    <property type="project" value="UniProtKB-KW"/>
</dbReference>
<protein>
    <submittedName>
        <fullName evidence="6">Ferredoxin component</fullName>
    </submittedName>
</protein>
<proteinExistence type="predicted"/>
<sequence length="151" mass="15802">MSCAAAFAPAQARPLAARPARRSVRVQAGWTSTGVKQSELASNGGKKVVELDGQRILLAEVDGAVKAVSNKCSHLGLPLVGKTAMFQADISNGCVTCPAHLTKFDLTTGQPVGEWCPKMPNLPLVGKLGDPKPLPVFQSRVSESGVIEVNV</sequence>
<keyword evidence="7" id="KW-1185">Reference proteome</keyword>